<name>A0AAV9SEI7_9TELE</name>
<evidence type="ECO:0000313" key="1">
    <source>
        <dbReference type="EMBL" id="KAK5619691.1"/>
    </source>
</evidence>
<sequence>MLHVWCVCCHREVRELNPPEVSDSVLQFASWGVQGQQLLKLLSTSSTLPKETPQQKNIIHDIYLRNLSN</sequence>
<reference evidence="1 2" key="1">
    <citation type="submission" date="2021-06" db="EMBL/GenBank/DDBJ databases">
        <authorList>
            <person name="Palmer J.M."/>
        </authorList>
    </citation>
    <scope>NUCLEOTIDE SEQUENCE [LARGE SCALE GENOMIC DNA]</scope>
    <source>
        <strain evidence="1 2">MEX-2019</strain>
        <tissue evidence="1">Muscle</tissue>
    </source>
</reference>
<comment type="caution">
    <text evidence="1">The sequence shown here is derived from an EMBL/GenBank/DDBJ whole genome shotgun (WGS) entry which is preliminary data.</text>
</comment>
<gene>
    <name evidence="1" type="ORF">CRENBAI_009071</name>
</gene>
<accession>A0AAV9SEI7</accession>
<organism evidence="1 2">
    <name type="scientific">Crenichthys baileyi</name>
    <name type="common">White River springfish</name>
    <dbReference type="NCBI Taxonomy" id="28760"/>
    <lineage>
        <taxon>Eukaryota</taxon>
        <taxon>Metazoa</taxon>
        <taxon>Chordata</taxon>
        <taxon>Craniata</taxon>
        <taxon>Vertebrata</taxon>
        <taxon>Euteleostomi</taxon>
        <taxon>Actinopterygii</taxon>
        <taxon>Neopterygii</taxon>
        <taxon>Teleostei</taxon>
        <taxon>Neoteleostei</taxon>
        <taxon>Acanthomorphata</taxon>
        <taxon>Ovalentaria</taxon>
        <taxon>Atherinomorphae</taxon>
        <taxon>Cyprinodontiformes</taxon>
        <taxon>Goodeidae</taxon>
        <taxon>Crenichthys</taxon>
    </lineage>
</organism>
<protein>
    <submittedName>
        <fullName evidence="1">Uncharacterized protein</fullName>
    </submittedName>
</protein>
<dbReference type="Proteomes" id="UP001311232">
    <property type="component" value="Unassembled WGS sequence"/>
</dbReference>
<dbReference type="EMBL" id="JAHHUM010000470">
    <property type="protein sequence ID" value="KAK5619691.1"/>
    <property type="molecule type" value="Genomic_DNA"/>
</dbReference>
<keyword evidence="2" id="KW-1185">Reference proteome</keyword>
<evidence type="ECO:0000313" key="2">
    <source>
        <dbReference type="Proteomes" id="UP001311232"/>
    </source>
</evidence>
<dbReference type="AlphaFoldDB" id="A0AAV9SEI7"/>
<proteinExistence type="predicted"/>